<keyword evidence="9" id="KW-1185">Reference proteome</keyword>
<feature type="compositionally biased region" description="Basic and acidic residues" evidence="6">
    <location>
        <begin position="478"/>
        <end position="490"/>
    </location>
</feature>
<feature type="compositionally biased region" description="Polar residues" evidence="6">
    <location>
        <begin position="535"/>
        <end position="549"/>
    </location>
</feature>
<reference evidence="8 9" key="1">
    <citation type="submission" date="2024-05" db="EMBL/GenBank/DDBJ databases">
        <title>Genetic variation in Jamaican populations of the coffee berry borer (Hypothenemus hampei).</title>
        <authorList>
            <person name="Errbii M."/>
            <person name="Myrie A."/>
        </authorList>
    </citation>
    <scope>NUCLEOTIDE SEQUENCE [LARGE SCALE GENOMIC DNA]</scope>
    <source>
        <strain evidence="8">JA-Hopewell-2020-01-JO</strain>
        <tissue evidence="8">Whole body</tissue>
    </source>
</reference>
<feature type="region of interest" description="Disordered" evidence="6">
    <location>
        <begin position="446"/>
        <end position="466"/>
    </location>
</feature>
<feature type="compositionally biased region" description="Polar residues" evidence="6">
    <location>
        <begin position="686"/>
        <end position="695"/>
    </location>
</feature>
<dbReference type="GO" id="GO:0045892">
    <property type="term" value="P:negative regulation of DNA-templated transcription"/>
    <property type="evidence" value="ECO:0007669"/>
    <property type="project" value="UniProtKB-ARBA"/>
</dbReference>
<evidence type="ECO:0000256" key="6">
    <source>
        <dbReference type="SAM" id="MobiDB-lite"/>
    </source>
</evidence>
<feature type="region of interest" description="Disordered" evidence="6">
    <location>
        <begin position="478"/>
        <end position="555"/>
    </location>
</feature>
<evidence type="ECO:0000256" key="3">
    <source>
        <dbReference type="ARBA" id="ARBA00022771"/>
    </source>
</evidence>
<dbReference type="Pfam" id="PF14608">
    <property type="entry name" value="zf-CCCH_2"/>
    <property type="match status" value="3"/>
</dbReference>
<evidence type="ECO:0000313" key="8">
    <source>
        <dbReference type="EMBL" id="KAL1501238.1"/>
    </source>
</evidence>
<dbReference type="InterPro" id="IPR045124">
    <property type="entry name" value="Su(sable)-like"/>
</dbReference>
<feature type="compositionally biased region" description="Basic and acidic residues" evidence="6">
    <location>
        <begin position="133"/>
        <end position="162"/>
    </location>
</feature>
<sequence>MALVCDIKSESKPADENTDIEDGEITDDDEDPIEEPSNPSTAGSQTTIPVVPKPLGSQSDSDGTRDFSEPNSRDRSDERERVDDKDRFLDARGRGKNRDAKKRRDRTAKEEKGHRHMTEAEKSILHLRKREKMLREREKWEKQHSRPKEPDPLDDDFAKNIEKTLATILHKKEKERGEASISAGEESKDEEKRGKKRKNEDKDKMKSKQKRLNDSPRLSSEIDENEMLNVRSGSPGTDQRLPMRFEPPMVMEHHSRSGSHSGDSYVSEPASSDERDERARRSSNKSRRKKEMRRERRERKQQQRRAREEQVKNSLQDAQEVCVFYMQGKCQKNDCPYSHDVSMPMKLELCKFYLMDCCAKGDNCSYMHSEFPCKFYHTGLNCASGKECKFAHGRPLSEGLKQILFKHIETAPRDILQGFPRLSRDEALNHINQTQKKLQEQYNVEMGQQEESQNSEKGGLVLPSTFDVPVSMPAEVLKYDTSKNKSDRQKNKSSRWQQYEPNNQGPSTTFAQKSFGFDQDMRITSNGDIDMRTLPNLSSSKVESSGENGQNRDVDHRNFTQDVDIRQSPFVTPNMDVDIRTMPFDDLSRPPPTGQPVGEEAVATSNFDLPQTTRDLLARINANQKDNTVNVNLANKDTPTIQETSYDDQNINWYSDDDDDDENRLTIKVEDDEVQKKDRDEGENDALNSSHLSSPEINTKTADIVGRIGDLSKIDISAEVTKLLTSMSQNKGSSGEIESDEMSKTSPTESMNANTTALSDPRIAARQARQDPRLSDPRQRGRQNSVETKEKDRKSEKLSIYEQGGMDIKKAALEIEDEDFKASLRPDIDLRNMTLPFKGMQNYTPATEIDASLNSHLPLSWKVMVVDIPRPDYTGLKLSISDAEKTGDPRLKKIFRLSTEDKDSPASPKSSPKQGTRLDPRLRKIEEKVNENKDSLSYSQQLNLLQSSPFYLSLTSNQKLMLNQELARHDQSGGPGLHDPVLNNLLSNLNLLPQAQSSNPITHIGVAASILTF</sequence>
<name>A0ABD1ER39_HYPHA</name>
<dbReference type="EMBL" id="JBDJPC010000005">
    <property type="protein sequence ID" value="KAL1501238.1"/>
    <property type="molecule type" value="Genomic_DNA"/>
</dbReference>
<evidence type="ECO:0000313" key="9">
    <source>
        <dbReference type="Proteomes" id="UP001566132"/>
    </source>
</evidence>
<dbReference type="Proteomes" id="UP001566132">
    <property type="component" value="Unassembled WGS sequence"/>
</dbReference>
<accession>A0ABD1ER39</accession>
<feature type="domain" description="C3H1-type" evidence="7">
    <location>
        <begin position="372"/>
        <end position="395"/>
    </location>
</feature>
<evidence type="ECO:0000256" key="1">
    <source>
        <dbReference type="ARBA" id="ARBA00022723"/>
    </source>
</evidence>
<feature type="compositionally biased region" description="Basic residues" evidence="6">
    <location>
        <begin position="281"/>
        <end position="291"/>
    </location>
</feature>
<gene>
    <name evidence="8" type="ORF">ABEB36_006601</name>
</gene>
<feature type="zinc finger region" description="C3H1-type" evidence="5">
    <location>
        <begin position="344"/>
        <end position="371"/>
    </location>
</feature>
<keyword evidence="4 5" id="KW-0862">Zinc</keyword>
<dbReference type="AlphaFoldDB" id="A0ABD1ER39"/>
<feature type="compositionally biased region" description="Polar residues" evidence="6">
    <location>
        <begin position="633"/>
        <end position="653"/>
    </location>
</feature>
<keyword evidence="2" id="KW-0677">Repeat</keyword>
<evidence type="ECO:0000259" key="7">
    <source>
        <dbReference type="PROSITE" id="PS50103"/>
    </source>
</evidence>
<feature type="compositionally biased region" description="Basic and acidic residues" evidence="6">
    <location>
        <begin position="107"/>
        <end position="124"/>
    </location>
</feature>
<dbReference type="SUPFAM" id="SSF90229">
    <property type="entry name" value="CCCH zinc finger"/>
    <property type="match status" value="2"/>
</dbReference>
<feature type="region of interest" description="Disordered" evidence="6">
    <location>
        <begin position="896"/>
        <end position="919"/>
    </location>
</feature>
<feature type="zinc finger region" description="C3H1-type" evidence="5">
    <location>
        <begin position="316"/>
        <end position="342"/>
    </location>
</feature>
<evidence type="ECO:0000256" key="4">
    <source>
        <dbReference type="ARBA" id="ARBA00022833"/>
    </source>
</evidence>
<feature type="compositionally biased region" description="Basic and acidic residues" evidence="6">
    <location>
        <begin position="768"/>
        <end position="779"/>
    </location>
</feature>
<feature type="compositionally biased region" description="Polar residues" evidence="6">
    <location>
        <begin position="744"/>
        <end position="758"/>
    </location>
</feature>
<feature type="compositionally biased region" description="Low complexity" evidence="6">
    <location>
        <begin position="258"/>
        <end position="267"/>
    </location>
</feature>
<dbReference type="PANTHER" id="PTHR13119:SF12">
    <property type="entry name" value="PROTEIN SUPPRESSOR OF SABLE"/>
    <property type="match status" value="1"/>
</dbReference>
<proteinExistence type="predicted"/>
<dbReference type="GO" id="GO:0008270">
    <property type="term" value="F:zinc ion binding"/>
    <property type="evidence" value="ECO:0007669"/>
    <property type="project" value="UniProtKB-KW"/>
</dbReference>
<feature type="compositionally biased region" description="Basic and acidic residues" evidence="6">
    <location>
        <begin position="62"/>
        <end position="98"/>
    </location>
</feature>
<feature type="region of interest" description="Disordered" evidence="6">
    <location>
        <begin position="633"/>
        <end position="695"/>
    </location>
</feature>
<feature type="compositionally biased region" description="Acidic residues" evidence="6">
    <location>
        <begin position="16"/>
        <end position="34"/>
    </location>
</feature>
<feature type="compositionally biased region" description="Polar residues" evidence="6">
    <location>
        <begin position="494"/>
        <end position="512"/>
    </location>
</feature>
<feature type="region of interest" description="Disordered" evidence="6">
    <location>
        <begin position="727"/>
        <end position="799"/>
    </location>
</feature>
<evidence type="ECO:0000256" key="2">
    <source>
        <dbReference type="ARBA" id="ARBA00022737"/>
    </source>
</evidence>
<evidence type="ECO:0000256" key="5">
    <source>
        <dbReference type="PROSITE-ProRule" id="PRU00723"/>
    </source>
</evidence>
<feature type="domain" description="C3H1-type" evidence="7">
    <location>
        <begin position="316"/>
        <end position="342"/>
    </location>
</feature>
<feature type="region of interest" description="Disordered" evidence="6">
    <location>
        <begin position="1"/>
        <end position="312"/>
    </location>
</feature>
<organism evidence="8 9">
    <name type="scientific">Hypothenemus hampei</name>
    <name type="common">Coffee berry borer</name>
    <dbReference type="NCBI Taxonomy" id="57062"/>
    <lineage>
        <taxon>Eukaryota</taxon>
        <taxon>Metazoa</taxon>
        <taxon>Ecdysozoa</taxon>
        <taxon>Arthropoda</taxon>
        <taxon>Hexapoda</taxon>
        <taxon>Insecta</taxon>
        <taxon>Pterygota</taxon>
        <taxon>Neoptera</taxon>
        <taxon>Endopterygota</taxon>
        <taxon>Coleoptera</taxon>
        <taxon>Polyphaga</taxon>
        <taxon>Cucujiformia</taxon>
        <taxon>Curculionidae</taxon>
        <taxon>Scolytinae</taxon>
        <taxon>Hypothenemus</taxon>
    </lineage>
</organism>
<feature type="compositionally biased region" description="Basic and acidic residues" evidence="6">
    <location>
        <begin position="787"/>
        <end position="799"/>
    </location>
</feature>
<protein>
    <recommendedName>
        <fullName evidence="7">C3H1-type domain-containing protein</fullName>
    </recommendedName>
</protein>
<dbReference type="PROSITE" id="PS50103">
    <property type="entry name" value="ZF_C3H1"/>
    <property type="match status" value="3"/>
</dbReference>
<dbReference type="InterPro" id="IPR000571">
    <property type="entry name" value="Znf_CCCH"/>
</dbReference>
<dbReference type="InterPro" id="IPR036855">
    <property type="entry name" value="Znf_CCCH_sf"/>
</dbReference>
<feature type="compositionally biased region" description="Basic and acidic residues" evidence="6">
    <location>
        <begin position="292"/>
        <end position="311"/>
    </location>
</feature>
<feature type="domain" description="C3H1-type" evidence="7">
    <location>
        <begin position="344"/>
        <end position="371"/>
    </location>
</feature>
<feature type="compositionally biased region" description="Basic and acidic residues" evidence="6">
    <location>
        <begin position="663"/>
        <end position="680"/>
    </location>
</feature>
<dbReference type="PANTHER" id="PTHR13119">
    <property type="entry name" value="ZINC FINGER CCCH DOMAIN-CONTAINING PROTEI"/>
    <property type="match status" value="1"/>
</dbReference>
<keyword evidence="1 5" id="KW-0479">Metal-binding</keyword>
<feature type="compositionally biased region" description="Basic and acidic residues" evidence="6">
    <location>
        <begin position="185"/>
        <end position="214"/>
    </location>
</feature>
<dbReference type="SMART" id="SM00356">
    <property type="entry name" value="ZnF_C3H1"/>
    <property type="match status" value="3"/>
</dbReference>
<keyword evidence="3 5" id="KW-0863">Zinc-finger</keyword>
<feature type="zinc finger region" description="C3H1-type" evidence="5">
    <location>
        <begin position="372"/>
        <end position="395"/>
    </location>
</feature>
<dbReference type="Gene3D" id="4.10.1000.10">
    <property type="entry name" value="Zinc finger, CCCH-type"/>
    <property type="match status" value="1"/>
</dbReference>
<comment type="caution">
    <text evidence="8">The sequence shown here is derived from an EMBL/GenBank/DDBJ whole genome shotgun (WGS) entry which is preliminary data.</text>
</comment>